<dbReference type="InterPro" id="IPR001905">
    <property type="entry name" value="Ammonium_transpt"/>
</dbReference>
<proteinExistence type="predicted"/>
<dbReference type="GO" id="GO:0005886">
    <property type="term" value="C:plasma membrane"/>
    <property type="evidence" value="ECO:0007669"/>
    <property type="project" value="TreeGrafter"/>
</dbReference>
<dbReference type="InterPro" id="IPR029020">
    <property type="entry name" value="Ammonium/urea_transptr"/>
</dbReference>
<name>A0A0B2RGK2_GLYSO</name>
<dbReference type="PANTHER" id="PTHR43029:SF28">
    <property type="entry name" value="AMMONIUM TRANSPORTER 2 MEMBER 4"/>
    <property type="match status" value="1"/>
</dbReference>
<organism evidence="6">
    <name type="scientific">Glycine soja</name>
    <name type="common">Wild soybean</name>
    <dbReference type="NCBI Taxonomy" id="3848"/>
    <lineage>
        <taxon>Eukaryota</taxon>
        <taxon>Viridiplantae</taxon>
        <taxon>Streptophyta</taxon>
        <taxon>Embryophyta</taxon>
        <taxon>Tracheophyta</taxon>
        <taxon>Spermatophyta</taxon>
        <taxon>Magnoliopsida</taxon>
        <taxon>eudicotyledons</taxon>
        <taxon>Gunneridae</taxon>
        <taxon>Pentapetalae</taxon>
        <taxon>rosids</taxon>
        <taxon>fabids</taxon>
        <taxon>Fabales</taxon>
        <taxon>Fabaceae</taxon>
        <taxon>Papilionoideae</taxon>
        <taxon>50 kb inversion clade</taxon>
        <taxon>NPAAA clade</taxon>
        <taxon>indigoferoid/millettioid clade</taxon>
        <taxon>Phaseoleae</taxon>
        <taxon>Glycine</taxon>
        <taxon>Glycine subgen. Soja</taxon>
    </lineage>
</organism>
<evidence type="ECO:0000256" key="1">
    <source>
        <dbReference type="ARBA" id="ARBA00004141"/>
    </source>
</evidence>
<dbReference type="SUPFAM" id="SSF111352">
    <property type="entry name" value="Ammonium transporter"/>
    <property type="match status" value="1"/>
</dbReference>
<sequence>MAVNGSHSGGSGDSLWKPRVKKTWAINYRLRGRSSLQGGVGIQHVIRRENGVLLGKAFLGFFPTATMVFFQGLFAGITLILIAGALLGRMNFRVVQGWGVISGSIPWYTMMILHNKPMPSLLDREKYIGLALWHPERCNSIMRV</sequence>
<accession>A0A0B2RGK2</accession>
<evidence type="ECO:0000256" key="2">
    <source>
        <dbReference type="ARBA" id="ARBA00022692"/>
    </source>
</evidence>
<protein>
    <submittedName>
        <fullName evidence="6">Ammonium transporter 3 member 3</fullName>
    </submittedName>
</protein>
<dbReference type="AlphaFoldDB" id="A0A0B2RGK2"/>
<feature type="transmembrane region" description="Helical" evidence="5">
    <location>
        <begin position="95"/>
        <end position="114"/>
    </location>
</feature>
<dbReference type="Gene3D" id="1.10.3430.10">
    <property type="entry name" value="Ammonium transporter AmtB like domains"/>
    <property type="match status" value="1"/>
</dbReference>
<evidence type="ECO:0000256" key="4">
    <source>
        <dbReference type="ARBA" id="ARBA00023136"/>
    </source>
</evidence>
<comment type="subcellular location">
    <subcellularLocation>
        <location evidence="1">Membrane</location>
        <topology evidence="1">Multi-pass membrane protein</topology>
    </subcellularLocation>
</comment>
<dbReference type="PANTHER" id="PTHR43029">
    <property type="entry name" value="AMMONIUM TRANSPORTER MEP2"/>
    <property type="match status" value="1"/>
</dbReference>
<dbReference type="Proteomes" id="UP000053555">
    <property type="component" value="Unassembled WGS sequence"/>
</dbReference>
<gene>
    <name evidence="6" type="ORF">glysoja_035566</name>
</gene>
<keyword evidence="4 5" id="KW-0472">Membrane</keyword>
<keyword evidence="2 5" id="KW-0812">Transmembrane</keyword>
<evidence type="ECO:0000313" key="6">
    <source>
        <dbReference type="EMBL" id="KHN31459.1"/>
    </source>
</evidence>
<feature type="transmembrane region" description="Helical" evidence="5">
    <location>
        <begin position="57"/>
        <end position="83"/>
    </location>
</feature>
<reference evidence="6" key="1">
    <citation type="submission" date="2014-07" db="EMBL/GenBank/DDBJ databases">
        <title>Identification of a novel salt tolerance gene in wild soybean by whole-genome sequencing.</title>
        <authorList>
            <person name="Lam H.-M."/>
            <person name="Qi X."/>
            <person name="Li M.-W."/>
            <person name="Liu X."/>
            <person name="Xie M."/>
            <person name="Ni M."/>
            <person name="Xu X."/>
        </authorList>
    </citation>
    <scope>NUCLEOTIDE SEQUENCE [LARGE SCALE GENOMIC DNA]</scope>
    <source>
        <tissue evidence="6">Root</tissue>
    </source>
</reference>
<evidence type="ECO:0000256" key="3">
    <source>
        <dbReference type="ARBA" id="ARBA00022989"/>
    </source>
</evidence>
<keyword evidence="3 5" id="KW-1133">Transmembrane helix</keyword>
<dbReference type="EMBL" id="KN651118">
    <property type="protein sequence ID" value="KHN31459.1"/>
    <property type="molecule type" value="Genomic_DNA"/>
</dbReference>
<evidence type="ECO:0000256" key="5">
    <source>
        <dbReference type="SAM" id="Phobius"/>
    </source>
</evidence>
<dbReference type="GO" id="GO:0008519">
    <property type="term" value="F:ammonium channel activity"/>
    <property type="evidence" value="ECO:0007669"/>
    <property type="project" value="InterPro"/>
</dbReference>